<dbReference type="EMBL" id="KY404687">
    <property type="protein sequence ID" value="ARB50938.1"/>
    <property type="molecule type" value="Genomic_DNA"/>
</dbReference>
<feature type="signal peptide" evidence="1">
    <location>
        <begin position="1"/>
        <end position="25"/>
    </location>
</feature>
<organism evidence="3">
    <name type="scientific">Trypanosoma brucei</name>
    <dbReference type="NCBI Taxonomy" id="5691"/>
    <lineage>
        <taxon>Eukaryota</taxon>
        <taxon>Discoba</taxon>
        <taxon>Euglenozoa</taxon>
        <taxon>Kinetoplastea</taxon>
        <taxon>Metakinetoplastina</taxon>
        <taxon>Trypanosomatida</taxon>
        <taxon>Trypanosomatidae</taxon>
        <taxon>Trypanosoma</taxon>
    </lineage>
</organism>
<keyword evidence="1" id="KW-0732">Signal</keyword>
<dbReference type="AlphaFoldDB" id="A0A1V0FYJ6"/>
<evidence type="ECO:0000256" key="1">
    <source>
        <dbReference type="SAM" id="SignalP"/>
    </source>
</evidence>
<feature type="domain" description="Capsule biosynthesis GfcC-like N-terminal" evidence="2">
    <location>
        <begin position="65"/>
        <end position="155"/>
    </location>
</feature>
<dbReference type="Pfam" id="PF20616">
    <property type="entry name" value="Caps_syn_GfcC_N"/>
    <property type="match status" value="1"/>
</dbReference>
<sequence length="200" mass="22247">MTARKLARRTAVFLFLLLPFTSGDGSPIKTKDELADACESVCHEQLYLAELAKLLKHGNEERTTNLEQISTDAQKYKKAAAIADSMDKRCLYMALYHKFRRLHQENKAWVEQANGDVKAALLAISERIGVLKATKGLEKTTLKLDANSVHGNGNADNNIRIKLTPTTGSQELCTAVSQLTNNRKTRQDKADATEERKVFG</sequence>
<reference evidence="3" key="1">
    <citation type="submission" date="2016-12" db="EMBL/GenBank/DDBJ databases">
        <title>Extending the VSGnome of Trypanosoma brucei strain TREU927.</title>
        <authorList>
            <person name="Cross G.A."/>
        </authorList>
    </citation>
    <scope>NUCLEOTIDE SEQUENCE</scope>
    <source>
        <strain evidence="3">Tb927.99.2057</strain>
    </source>
</reference>
<accession>A0A1V0FYJ6</accession>
<evidence type="ECO:0000259" key="2">
    <source>
        <dbReference type="Pfam" id="PF20616"/>
    </source>
</evidence>
<dbReference type="InterPro" id="IPR046459">
    <property type="entry name" value="Caps_syn_GfcC_N"/>
</dbReference>
<evidence type="ECO:0000313" key="3">
    <source>
        <dbReference type="EMBL" id="ARB50938.1"/>
    </source>
</evidence>
<name>A0A1V0FYJ6_9TRYP</name>
<protein>
    <submittedName>
        <fullName evidence="3">Variant surface glycoprotein</fullName>
    </submittedName>
</protein>
<dbReference type="VEuPathDB" id="TriTrypDB:Tb427_000342100"/>
<proteinExistence type="predicted"/>
<feature type="chain" id="PRO_5010702706" evidence="1">
    <location>
        <begin position="26"/>
        <end position="200"/>
    </location>
</feature>